<evidence type="ECO:0000313" key="2">
    <source>
        <dbReference type="Proteomes" id="UP000031668"/>
    </source>
</evidence>
<evidence type="ECO:0000313" key="1">
    <source>
        <dbReference type="EMBL" id="KII70482.1"/>
    </source>
</evidence>
<proteinExistence type="predicted"/>
<name>A0A0C2N982_THEKT</name>
<sequence>MSNKSKNRQAPSKKSVAPYKIGIGTDHIPFLFGASMLRLSMDRLMVCQVNRGLDIGQFKNCQCFNDYSIRYYPEDLCSITQYHKDTPSMYFINHLYFNNSTIFEHAPNEIYGRGEMGHLGFTSFSW</sequence>
<dbReference type="Proteomes" id="UP000031668">
    <property type="component" value="Unassembled WGS sequence"/>
</dbReference>
<dbReference type="EMBL" id="JWZT01002056">
    <property type="protein sequence ID" value="KII70482.1"/>
    <property type="molecule type" value="Genomic_DNA"/>
</dbReference>
<dbReference type="AlphaFoldDB" id="A0A0C2N982"/>
<accession>A0A0C2N982</accession>
<organism evidence="1 2">
    <name type="scientific">Thelohanellus kitauei</name>
    <name type="common">Myxosporean</name>
    <dbReference type="NCBI Taxonomy" id="669202"/>
    <lineage>
        <taxon>Eukaryota</taxon>
        <taxon>Metazoa</taxon>
        <taxon>Cnidaria</taxon>
        <taxon>Myxozoa</taxon>
        <taxon>Myxosporea</taxon>
        <taxon>Bivalvulida</taxon>
        <taxon>Platysporina</taxon>
        <taxon>Myxobolidae</taxon>
        <taxon>Thelohanellus</taxon>
    </lineage>
</organism>
<reference evidence="1 2" key="1">
    <citation type="journal article" date="2014" name="Genome Biol. Evol.">
        <title>The genome of the myxosporean Thelohanellus kitauei shows adaptations to nutrient acquisition within its fish host.</title>
        <authorList>
            <person name="Yang Y."/>
            <person name="Xiong J."/>
            <person name="Zhou Z."/>
            <person name="Huo F."/>
            <person name="Miao W."/>
            <person name="Ran C."/>
            <person name="Liu Y."/>
            <person name="Zhang J."/>
            <person name="Feng J."/>
            <person name="Wang M."/>
            <person name="Wang M."/>
            <person name="Wang L."/>
            <person name="Yao B."/>
        </authorList>
    </citation>
    <scope>NUCLEOTIDE SEQUENCE [LARGE SCALE GENOMIC DNA]</scope>
    <source>
        <strain evidence="1">Wuqing</strain>
    </source>
</reference>
<protein>
    <submittedName>
        <fullName evidence="1">Uncharacterized protein</fullName>
    </submittedName>
</protein>
<comment type="caution">
    <text evidence="1">The sequence shown here is derived from an EMBL/GenBank/DDBJ whole genome shotgun (WGS) entry which is preliminary data.</text>
</comment>
<keyword evidence="2" id="KW-1185">Reference proteome</keyword>
<gene>
    <name evidence="1" type="ORF">RF11_08335</name>
</gene>